<dbReference type="RefSeq" id="WP_149767457.1">
    <property type="nucleotide sequence ID" value="NZ_VDFQ02000001.1"/>
</dbReference>
<comment type="caution">
    <text evidence="1">The sequence shown here is derived from an EMBL/GenBank/DDBJ whole genome shotgun (WGS) entry which is preliminary data.</text>
</comment>
<dbReference type="EMBL" id="VDFQ02000001">
    <property type="protein sequence ID" value="KAA1424550.1"/>
    <property type="molecule type" value="Genomic_DNA"/>
</dbReference>
<proteinExistence type="predicted"/>
<evidence type="ECO:0000313" key="2">
    <source>
        <dbReference type="Proteomes" id="UP000307768"/>
    </source>
</evidence>
<sequence>MDDYTHEILTRQWEAQLRRTMGRTRAGTIHQASWRVRAADTLRRLADAVDALPAGTTDPTRPM</sequence>
<reference evidence="1 2" key="1">
    <citation type="submission" date="2019-09" db="EMBL/GenBank/DDBJ databases">
        <title>Mumia zhuanghuii sp. nov. isolated from the intestinal contents of plateau pika (Ochotona curzoniae) in the Qinghai-Tibet plateau of China.</title>
        <authorList>
            <person name="Tian Z."/>
        </authorList>
    </citation>
    <scope>NUCLEOTIDE SEQUENCE [LARGE SCALE GENOMIC DNA]</scope>
    <source>
        <strain evidence="2">350</strain>
    </source>
</reference>
<dbReference type="AlphaFoldDB" id="A0A5Q6S2M7"/>
<organism evidence="1 2">
    <name type="scientific">Mumia zhuanghuii</name>
    <dbReference type="NCBI Taxonomy" id="2585211"/>
    <lineage>
        <taxon>Bacteria</taxon>
        <taxon>Bacillati</taxon>
        <taxon>Actinomycetota</taxon>
        <taxon>Actinomycetes</taxon>
        <taxon>Propionibacteriales</taxon>
        <taxon>Nocardioidaceae</taxon>
        <taxon>Mumia</taxon>
    </lineage>
</organism>
<protein>
    <submittedName>
        <fullName evidence="1">Uncharacterized protein</fullName>
    </submittedName>
</protein>
<gene>
    <name evidence="1" type="ORF">FE697_001055</name>
</gene>
<evidence type="ECO:0000313" key="1">
    <source>
        <dbReference type="EMBL" id="KAA1424550.1"/>
    </source>
</evidence>
<dbReference type="Proteomes" id="UP000307768">
    <property type="component" value="Unassembled WGS sequence"/>
</dbReference>
<name>A0A5Q6S2M7_9ACTN</name>
<dbReference type="OrthoDB" id="9958962at2"/>
<accession>A0A5Q6S2M7</accession>